<keyword evidence="1" id="KW-1133">Transmembrane helix</keyword>
<feature type="transmembrane region" description="Helical" evidence="1">
    <location>
        <begin position="34"/>
        <end position="52"/>
    </location>
</feature>
<accession>A0A2P6MJF4</accession>
<dbReference type="Proteomes" id="UP000243650">
    <property type="component" value="Unassembled WGS sequence"/>
</dbReference>
<sequence>MNAVTRFVTMLAAAGLLFLIGVEGMLTTLDRELFTVYYVMSITGFIWAIILLHRWREARRRQEVDM</sequence>
<keyword evidence="1" id="KW-0812">Transmembrane</keyword>
<dbReference type="AlphaFoldDB" id="A0A2P6MJF4"/>
<comment type="caution">
    <text evidence="2">The sequence shown here is derived from an EMBL/GenBank/DDBJ whole genome shotgun (WGS) entry which is preliminary data.</text>
</comment>
<keyword evidence="1" id="KW-0472">Membrane</keyword>
<evidence type="ECO:0000313" key="2">
    <source>
        <dbReference type="EMBL" id="PRO66424.1"/>
    </source>
</evidence>
<evidence type="ECO:0000256" key="1">
    <source>
        <dbReference type="SAM" id="Phobius"/>
    </source>
</evidence>
<dbReference type="EMBL" id="PVNS01000003">
    <property type="protein sequence ID" value="PRO66424.1"/>
    <property type="molecule type" value="Genomic_DNA"/>
</dbReference>
<organism evidence="2 3">
    <name type="scientific">Alkalicoccus urumqiensis</name>
    <name type="common">Bacillus urumqiensis</name>
    <dbReference type="NCBI Taxonomy" id="1548213"/>
    <lineage>
        <taxon>Bacteria</taxon>
        <taxon>Bacillati</taxon>
        <taxon>Bacillota</taxon>
        <taxon>Bacilli</taxon>
        <taxon>Bacillales</taxon>
        <taxon>Bacillaceae</taxon>
        <taxon>Alkalicoccus</taxon>
    </lineage>
</organism>
<proteinExistence type="predicted"/>
<name>A0A2P6MJF4_ALKUR</name>
<reference evidence="2 3" key="1">
    <citation type="submission" date="2018-03" db="EMBL/GenBank/DDBJ databases">
        <title>Bacillus urumqiensis sp. nov., a moderately haloalkaliphilic bacterium isolated from a salt lake.</title>
        <authorList>
            <person name="Zhao B."/>
            <person name="Liao Z."/>
        </authorList>
    </citation>
    <scope>NUCLEOTIDE SEQUENCE [LARGE SCALE GENOMIC DNA]</scope>
    <source>
        <strain evidence="2 3">BZ-SZ-XJ18</strain>
    </source>
</reference>
<dbReference type="RefSeq" id="WP_105958063.1">
    <property type="nucleotide sequence ID" value="NZ_PVNS01000003.1"/>
</dbReference>
<protein>
    <submittedName>
        <fullName evidence="2">Uncharacterized protein</fullName>
    </submittedName>
</protein>
<keyword evidence="3" id="KW-1185">Reference proteome</keyword>
<gene>
    <name evidence="2" type="ORF">C6I21_03530</name>
</gene>
<evidence type="ECO:0000313" key="3">
    <source>
        <dbReference type="Proteomes" id="UP000243650"/>
    </source>
</evidence>